<sequence length="64" mass="7769">MRRMMPKHAREWVRDRRHSRPQRKHYSTPTPSKHGMDFSMQNRVLSCKNEPQKPLIWQPKASNT</sequence>
<dbReference type="EMBL" id="JACBKZ010000014">
    <property type="protein sequence ID" value="KAF5933110.1"/>
    <property type="molecule type" value="Genomic_DNA"/>
</dbReference>
<reference evidence="2 3" key="2">
    <citation type="submission" date="2020-07" db="EMBL/GenBank/DDBJ databases">
        <title>Genome assembly of wild tea tree DASZ reveals pedigree and selection history of tea varieties.</title>
        <authorList>
            <person name="Zhang W."/>
        </authorList>
    </citation>
    <scope>NUCLEOTIDE SEQUENCE [LARGE SCALE GENOMIC DNA]</scope>
    <source>
        <strain evidence="3">cv. G240</strain>
        <tissue evidence="2">Leaf</tissue>
    </source>
</reference>
<organism evidence="2 3">
    <name type="scientific">Camellia sinensis</name>
    <name type="common">Tea plant</name>
    <name type="synonym">Thea sinensis</name>
    <dbReference type="NCBI Taxonomy" id="4442"/>
    <lineage>
        <taxon>Eukaryota</taxon>
        <taxon>Viridiplantae</taxon>
        <taxon>Streptophyta</taxon>
        <taxon>Embryophyta</taxon>
        <taxon>Tracheophyta</taxon>
        <taxon>Spermatophyta</taxon>
        <taxon>Magnoliopsida</taxon>
        <taxon>eudicotyledons</taxon>
        <taxon>Gunneridae</taxon>
        <taxon>Pentapetalae</taxon>
        <taxon>asterids</taxon>
        <taxon>Ericales</taxon>
        <taxon>Theaceae</taxon>
        <taxon>Camellia</taxon>
    </lineage>
</organism>
<evidence type="ECO:0000313" key="2">
    <source>
        <dbReference type="EMBL" id="KAF5933110.1"/>
    </source>
</evidence>
<feature type="compositionally biased region" description="Basic residues" evidence="1">
    <location>
        <begin position="15"/>
        <end position="26"/>
    </location>
</feature>
<reference evidence="3" key="1">
    <citation type="journal article" date="2020" name="Nat. Commun.">
        <title>Genome assembly of wild tea tree DASZ reveals pedigree and selection history of tea varieties.</title>
        <authorList>
            <person name="Zhang W."/>
            <person name="Zhang Y."/>
            <person name="Qiu H."/>
            <person name="Guo Y."/>
            <person name="Wan H."/>
            <person name="Zhang X."/>
            <person name="Scossa F."/>
            <person name="Alseekh S."/>
            <person name="Zhang Q."/>
            <person name="Wang P."/>
            <person name="Xu L."/>
            <person name="Schmidt M.H."/>
            <person name="Jia X."/>
            <person name="Li D."/>
            <person name="Zhu A."/>
            <person name="Guo F."/>
            <person name="Chen W."/>
            <person name="Ni D."/>
            <person name="Usadel B."/>
            <person name="Fernie A.R."/>
            <person name="Wen W."/>
        </authorList>
    </citation>
    <scope>NUCLEOTIDE SEQUENCE [LARGE SCALE GENOMIC DNA]</scope>
    <source>
        <strain evidence="3">cv. G240</strain>
    </source>
</reference>
<dbReference type="Proteomes" id="UP000593564">
    <property type="component" value="Unassembled WGS sequence"/>
</dbReference>
<proteinExistence type="predicted"/>
<evidence type="ECO:0000313" key="3">
    <source>
        <dbReference type="Proteomes" id="UP000593564"/>
    </source>
</evidence>
<keyword evidence="3" id="KW-1185">Reference proteome</keyword>
<comment type="caution">
    <text evidence="2">The sequence shown here is derived from an EMBL/GenBank/DDBJ whole genome shotgun (WGS) entry which is preliminary data.</text>
</comment>
<feature type="region of interest" description="Disordered" evidence="1">
    <location>
        <begin position="1"/>
        <end position="37"/>
    </location>
</feature>
<accession>A0A7J7FXK2</accession>
<protein>
    <submittedName>
        <fullName evidence="2">Uncharacterized protein</fullName>
    </submittedName>
</protein>
<dbReference type="AlphaFoldDB" id="A0A7J7FXK2"/>
<name>A0A7J7FXK2_CAMSI</name>
<gene>
    <name evidence="2" type="ORF">HYC85_029281</name>
</gene>
<evidence type="ECO:0000256" key="1">
    <source>
        <dbReference type="SAM" id="MobiDB-lite"/>
    </source>
</evidence>